<feature type="domain" description="HMG box" evidence="4">
    <location>
        <begin position="54"/>
        <end position="122"/>
    </location>
</feature>
<feature type="region of interest" description="Disordered" evidence="3">
    <location>
        <begin position="127"/>
        <end position="246"/>
    </location>
</feature>
<dbReference type="InterPro" id="IPR009071">
    <property type="entry name" value="HMG_box_dom"/>
</dbReference>
<evidence type="ECO:0000256" key="3">
    <source>
        <dbReference type="SAM" id="MobiDB-lite"/>
    </source>
</evidence>
<dbReference type="Gene3D" id="1.10.30.10">
    <property type="entry name" value="High mobility group box domain"/>
    <property type="match status" value="1"/>
</dbReference>
<dbReference type="GO" id="GO:0003677">
    <property type="term" value="F:DNA binding"/>
    <property type="evidence" value="ECO:0007669"/>
    <property type="project" value="UniProtKB-UniRule"/>
</dbReference>
<feature type="DNA-binding region" description="HMG box" evidence="2">
    <location>
        <begin position="54"/>
        <end position="122"/>
    </location>
</feature>
<dbReference type="SUPFAM" id="SSF47095">
    <property type="entry name" value="HMG-box"/>
    <property type="match status" value="1"/>
</dbReference>
<keyword evidence="6" id="KW-1185">Reference proteome</keyword>
<accession>A0A9W8HDC6</accession>
<dbReference type="OrthoDB" id="1919336at2759"/>
<dbReference type="EMBL" id="JANBUL010000042">
    <property type="protein sequence ID" value="KAJ2783660.1"/>
    <property type="molecule type" value="Genomic_DNA"/>
</dbReference>
<proteinExistence type="predicted"/>
<dbReference type="InterPro" id="IPR050342">
    <property type="entry name" value="HMGB"/>
</dbReference>
<comment type="caution">
    <text evidence="5">The sequence shown here is derived from an EMBL/GenBank/DDBJ whole genome shotgun (WGS) entry which is preliminary data.</text>
</comment>
<feature type="compositionally biased region" description="Basic residues" evidence="3">
    <location>
        <begin position="194"/>
        <end position="204"/>
    </location>
</feature>
<dbReference type="CDD" id="cd00084">
    <property type="entry name" value="HMG-box_SF"/>
    <property type="match status" value="1"/>
</dbReference>
<dbReference type="Proteomes" id="UP001140217">
    <property type="component" value="Unassembled WGS sequence"/>
</dbReference>
<protein>
    <submittedName>
        <fullName evidence="5">High mobility group box 1</fullName>
    </submittedName>
</protein>
<dbReference type="PANTHER" id="PTHR48112">
    <property type="entry name" value="HIGH MOBILITY GROUP PROTEIN DSP1"/>
    <property type="match status" value="1"/>
</dbReference>
<keyword evidence="2" id="KW-0539">Nucleus</keyword>
<name>A0A9W8HDC6_9FUNG</name>
<evidence type="ECO:0000313" key="5">
    <source>
        <dbReference type="EMBL" id="KAJ2783660.1"/>
    </source>
</evidence>
<dbReference type="InterPro" id="IPR036910">
    <property type="entry name" value="HMG_box_dom_sf"/>
</dbReference>
<feature type="compositionally biased region" description="Acidic residues" evidence="3">
    <location>
        <begin position="128"/>
        <end position="148"/>
    </location>
</feature>
<evidence type="ECO:0000259" key="4">
    <source>
        <dbReference type="PROSITE" id="PS50118"/>
    </source>
</evidence>
<dbReference type="SMART" id="SM00398">
    <property type="entry name" value="HMG"/>
    <property type="match status" value="1"/>
</dbReference>
<dbReference type="GO" id="GO:0005634">
    <property type="term" value="C:nucleus"/>
    <property type="evidence" value="ECO:0007669"/>
    <property type="project" value="UniProtKB-UniRule"/>
</dbReference>
<feature type="compositionally biased region" description="Low complexity" evidence="3">
    <location>
        <begin position="155"/>
        <end position="189"/>
    </location>
</feature>
<evidence type="ECO:0000256" key="2">
    <source>
        <dbReference type="PROSITE-ProRule" id="PRU00267"/>
    </source>
</evidence>
<gene>
    <name evidence="5" type="primary">HMGB1</name>
    <name evidence="5" type="ORF">H4R18_001570</name>
</gene>
<evidence type="ECO:0000313" key="6">
    <source>
        <dbReference type="Proteomes" id="UP001140217"/>
    </source>
</evidence>
<dbReference type="Pfam" id="PF00505">
    <property type="entry name" value="HMG_box"/>
    <property type="match status" value="1"/>
</dbReference>
<sequence>MGPAPPTDFALGPEDAHQLAEGYYRLAVVYSRIAGIPLNPKLIKAARVRDPKRPKRPPTAYLLFSSDKRASVNTEFPGLRSQDVAIKIGEAWRALDPETRNRYTRIANKLRDDYFVKVDAYKKRSAALDDDDEDDDDEDYGGEDEADDLVGSLGSQPSSKPAKRPASQPAAPAAAAPAAAPAAAAAPAPEANGHVKHTKKRRAHGSGSEKPHKSKHSATAPDAGAGEAPKKKKKKKSKTAAAPAQQ</sequence>
<organism evidence="5 6">
    <name type="scientific">Coemansia javaensis</name>
    <dbReference type="NCBI Taxonomy" id="2761396"/>
    <lineage>
        <taxon>Eukaryota</taxon>
        <taxon>Fungi</taxon>
        <taxon>Fungi incertae sedis</taxon>
        <taxon>Zoopagomycota</taxon>
        <taxon>Kickxellomycotina</taxon>
        <taxon>Kickxellomycetes</taxon>
        <taxon>Kickxellales</taxon>
        <taxon>Kickxellaceae</taxon>
        <taxon>Coemansia</taxon>
    </lineage>
</organism>
<reference evidence="5" key="1">
    <citation type="submission" date="2022-07" db="EMBL/GenBank/DDBJ databases">
        <title>Phylogenomic reconstructions and comparative analyses of Kickxellomycotina fungi.</title>
        <authorList>
            <person name="Reynolds N.K."/>
            <person name="Stajich J.E."/>
            <person name="Barry K."/>
            <person name="Grigoriev I.V."/>
            <person name="Crous P."/>
            <person name="Smith M.E."/>
        </authorList>
    </citation>
    <scope>NUCLEOTIDE SEQUENCE</scope>
    <source>
        <strain evidence="5">NBRC 105414</strain>
    </source>
</reference>
<dbReference type="AlphaFoldDB" id="A0A9W8HDC6"/>
<dbReference type="PROSITE" id="PS50118">
    <property type="entry name" value="HMG_BOX_2"/>
    <property type="match status" value="1"/>
</dbReference>
<keyword evidence="1 2" id="KW-0238">DNA-binding</keyword>
<evidence type="ECO:0000256" key="1">
    <source>
        <dbReference type="ARBA" id="ARBA00023125"/>
    </source>
</evidence>